<proteinExistence type="predicted"/>
<reference evidence="2" key="1">
    <citation type="submission" date="2020-02" db="EMBL/GenBank/DDBJ databases">
        <authorList>
            <person name="Meier V. D."/>
        </authorList>
    </citation>
    <scope>NUCLEOTIDE SEQUENCE</scope>
    <source>
        <strain evidence="2">AVDCRST_MAG20</strain>
    </source>
</reference>
<name>A0A6J4IF10_9ACTN</name>
<dbReference type="AlphaFoldDB" id="A0A6J4IF10"/>
<dbReference type="EMBL" id="CADCSY010000096">
    <property type="protein sequence ID" value="CAA9250657.1"/>
    <property type="molecule type" value="Genomic_DNA"/>
</dbReference>
<dbReference type="GO" id="GO:0004029">
    <property type="term" value="F:aldehyde dehydrogenase (NAD+) activity"/>
    <property type="evidence" value="ECO:0007669"/>
    <property type="project" value="TreeGrafter"/>
</dbReference>
<feature type="domain" description="3-beta hydroxysteroid dehydrogenase/isomerase" evidence="1">
    <location>
        <begin position="4"/>
        <end position="253"/>
    </location>
</feature>
<dbReference type="GO" id="GO:0005737">
    <property type="term" value="C:cytoplasm"/>
    <property type="evidence" value="ECO:0007669"/>
    <property type="project" value="TreeGrafter"/>
</dbReference>
<dbReference type="GO" id="GO:0016616">
    <property type="term" value="F:oxidoreductase activity, acting on the CH-OH group of donors, NAD or NADP as acceptor"/>
    <property type="evidence" value="ECO:0007669"/>
    <property type="project" value="InterPro"/>
</dbReference>
<dbReference type="Pfam" id="PF01073">
    <property type="entry name" value="3Beta_HSD"/>
    <property type="match status" value="1"/>
</dbReference>
<organism evidence="2">
    <name type="scientific">uncultured Acidimicrobiales bacterium</name>
    <dbReference type="NCBI Taxonomy" id="310071"/>
    <lineage>
        <taxon>Bacteria</taxon>
        <taxon>Bacillati</taxon>
        <taxon>Actinomycetota</taxon>
        <taxon>Acidimicrobiia</taxon>
        <taxon>Acidimicrobiales</taxon>
        <taxon>environmental samples</taxon>
    </lineage>
</organism>
<evidence type="ECO:0000259" key="1">
    <source>
        <dbReference type="Pfam" id="PF01073"/>
    </source>
</evidence>
<sequence length="329" mass="34092">MRALVTGGGGFLGGAIVGRLLERGWDVRSFARGAYPQLGARGVEVLRGDITDPEAVERAASGCDVVFHVAARVGVGGPSRPYRQANVGGTSNVITACRRQGVGRLVFTSSPSVVHGGADLAGASEALPYPSGHLAAYPATKARAERLVLAANAPSLATTSLRPHLVWGPGDTHLVPELVERARRGRLRFVDGGAAVVDATYVDNAAEAHVLAAERLAGDGAPAGRAYFVANGEPAPVRVLVNAILHAAGLDEVTASVPFPVAYAAGAIAELAWRVARRSDDPPLTRFVARQLATDHWFDLGAAKRDVGYEPFVSTSEGLSRLAASLSGG</sequence>
<protein>
    <submittedName>
        <fullName evidence="2">NAD(P)H steroid dehydrogenase-like protein in alkane synthesis cluster</fullName>
    </submittedName>
</protein>
<dbReference type="GO" id="GO:0006694">
    <property type="term" value="P:steroid biosynthetic process"/>
    <property type="evidence" value="ECO:0007669"/>
    <property type="project" value="InterPro"/>
</dbReference>
<accession>A0A6J4IF10</accession>
<dbReference type="SUPFAM" id="SSF51735">
    <property type="entry name" value="NAD(P)-binding Rossmann-fold domains"/>
    <property type="match status" value="1"/>
</dbReference>
<evidence type="ECO:0000313" key="2">
    <source>
        <dbReference type="EMBL" id="CAA9250657.1"/>
    </source>
</evidence>
<dbReference type="InterPro" id="IPR036291">
    <property type="entry name" value="NAD(P)-bd_dom_sf"/>
</dbReference>
<dbReference type="InterPro" id="IPR002225">
    <property type="entry name" value="3Beta_OHSteriod_DH/Estase"/>
</dbReference>
<dbReference type="InterPro" id="IPR051783">
    <property type="entry name" value="NAD(P)-dependent_oxidoreduct"/>
</dbReference>
<dbReference type="PANTHER" id="PTHR48079:SF6">
    <property type="entry name" value="NAD(P)-BINDING DOMAIN-CONTAINING PROTEIN-RELATED"/>
    <property type="match status" value="1"/>
</dbReference>
<dbReference type="PANTHER" id="PTHR48079">
    <property type="entry name" value="PROTEIN YEEZ"/>
    <property type="match status" value="1"/>
</dbReference>
<gene>
    <name evidence="2" type="ORF">AVDCRST_MAG20-2122</name>
</gene>
<dbReference type="Gene3D" id="3.40.50.720">
    <property type="entry name" value="NAD(P)-binding Rossmann-like Domain"/>
    <property type="match status" value="1"/>
</dbReference>